<accession>A0A2P2IW25</accession>
<proteinExistence type="predicted"/>
<reference evidence="1" key="1">
    <citation type="submission" date="2018-02" db="EMBL/GenBank/DDBJ databases">
        <title>Rhizophora mucronata_Transcriptome.</title>
        <authorList>
            <person name="Meera S.P."/>
            <person name="Sreeshan A."/>
            <person name="Augustine A."/>
        </authorList>
    </citation>
    <scope>NUCLEOTIDE SEQUENCE</scope>
    <source>
        <tissue evidence="1">Leaf</tissue>
    </source>
</reference>
<name>A0A2P2IW25_RHIMU</name>
<dbReference type="AlphaFoldDB" id="A0A2P2IW25"/>
<dbReference type="EMBL" id="GGEC01004921">
    <property type="protein sequence ID" value="MBW85404.1"/>
    <property type="molecule type" value="Transcribed_RNA"/>
</dbReference>
<sequence length="17" mass="1964">MIHVIMNLATPKHDCKL</sequence>
<evidence type="ECO:0000313" key="1">
    <source>
        <dbReference type="EMBL" id="MBW85404.1"/>
    </source>
</evidence>
<organism evidence="1">
    <name type="scientific">Rhizophora mucronata</name>
    <name type="common">Asiatic mangrove</name>
    <dbReference type="NCBI Taxonomy" id="61149"/>
    <lineage>
        <taxon>Eukaryota</taxon>
        <taxon>Viridiplantae</taxon>
        <taxon>Streptophyta</taxon>
        <taxon>Embryophyta</taxon>
        <taxon>Tracheophyta</taxon>
        <taxon>Spermatophyta</taxon>
        <taxon>Magnoliopsida</taxon>
        <taxon>eudicotyledons</taxon>
        <taxon>Gunneridae</taxon>
        <taxon>Pentapetalae</taxon>
        <taxon>rosids</taxon>
        <taxon>fabids</taxon>
        <taxon>Malpighiales</taxon>
        <taxon>Rhizophoraceae</taxon>
        <taxon>Rhizophora</taxon>
    </lineage>
</organism>
<protein>
    <submittedName>
        <fullName evidence="1">Uncharacterized protein</fullName>
    </submittedName>
</protein>